<dbReference type="RefSeq" id="XP_024664931.1">
    <property type="nucleotide sequence ID" value="XM_024809163.1"/>
</dbReference>
<evidence type="ECO:0000256" key="4">
    <source>
        <dbReference type="ARBA" id="ARBA00011747"/>
    </source>
</evidence>
<dbReference type="PROSITE" id="PS00228">
    <property type="entry name" value="TUBULIN_B_AUTOREG"/>
    <property type="match status" value="1"/>
</dbReference>
<dbReference type="InterPro" id="IPR003008">
    <property type="entry name" value="Tubulin_FtsZ_GTPase"/>
</dbReference>
<dbReference type="CDD" id="cd02187">
    <property type="entry name" value="beta_tubulin"/>
    <property type="match status" value="1"/>
</dbReference>
<keyword evidence="11" id="KW-0206">Cytoskeleton</keyword>
<dbReference type="SMART" id="SM00865">
    <property type="entry name" value="Tubulin_C"/>
    <property type="match status" value="1"/>
</dbReference>
<gene>
    <name evidence="16" type="ORF">B9G98_02606</name>
</gene>
<evidence type="ECO:0000259" key="15">
    <source>
        <dbReference type="SMART" id="SM00865"/>
    </source>
</evidence>
<dbReference type="InterPro" id="IPR013838">
    <property type="entry name" value="Beta-tubulin_BS"/>
</dbReference>
<dbReference type="InterPro" id="IPR002453">
    <property type="entry name" value="Beta_tubulin"/>
</dbReference>
<dbReference type="EMBL" id="NDIQ01000021">
    <property type="protein sequence ID" value="PRT54986.1"/>
    <property type="molecule type" value="Genomic_DNA"/>
</dbReference>
<keyword evidence="7" id="KW-0479">Metal-binding</keyword>
<dbReference type="Pfam" id="PF00091">
    <property type="entry name" value="Tubulin"/>
    <property type="match status" value="1"/>
</dbReference>
<dbReference type="OrthoDB" id="1662883at2759"/>
<dbReference type="Gene3D" id="3.30.1330.20">
    <property type="entry name" value="Tubulin/FtsZ, C-terminal domain"/>
    <property type="match status" value="1"/>
</dbReference>
<comment type="function">
    <text evidence="12 13">Tubulin is the major constituent of microtubules, a cylinder consisting of laterally associated linear protofilaments composed of alpha- and beta-tubulin heterodimers. Microtubules grow by the addition of GTP-tubulin dimers to the microtubule end, where a stabilizing cap forms. Below the cap, tubulin dimers are in GDP-bound state, owing to GTPase activity of alpha-tubulin.</text>
</comment>
<evidence type="ECO:0000256" key="2">
    <source>
        <dbReference type="ARBA" id="ARBA00004245"/>
    </source>
</evidence>
<accession>A0A2T0FJ36</accession>
<evidence type="ECO:0000256" key="8">
    <source>
        <dbReference type="ARBA" id="ARBA00022741"/>
    </source>
</evidence>
<proteinExistence type="inferred from homology"/>
<evidence type="ECO:0000256" key="5">
    <source>
        <dbReference type="ARBA" id="ARBA00022490"/>
    </source>
</evidence>
<evidence type="ECO:0000259" key="14">
    <source>
        <dbReference type="SMART" id="SM00864"/>
    </source>
</evidence>
<dbReference type="Proteomes" id="UP000238350">
    <property type="component" value="Unassembled WGS sequence"/>
</dbReference>
<dbReference type="FunFam" id="1.10.287.600:FF:000013">
    <property type="entry name" value="Tubulin beta chain"/>
    <property type="match status" value="1"/>
</dbReference>
<comment type="similarity">
    <text evidence="3 13">Belongs to the tubulin family.</text>
</comment>
<dbReference type="InterPro" id="IPR008280">
    <property type="entry name" value="Tub_FtsZ_C"/>
</dbReference>
<dbReference type="InterPro" id="IPR000217">
    <property type="entry name" value="Tubulin"/>
</dbReference>
<dbReference type="FunFam" id="3.30.1330.20:FF:000009">
    <property type="entry name" value="Tubulin beta chain"/>
    <property type="match status" value="1"/>
</dbReference>
<dbReference type="PANTHER" id="PTHR11588">
    <property type="entry name" value="TUBULIN"/>
    <property type="match status" value="1"/>
</dbReference>
<organism evidence="16 17">
    <name type="scientific">Wickerhamiella sorbophila</name>
    <dbReference type="NCBI Taxonomy" id="45607"/>
    <lineage>
        <taxon>Eukaryota</taxon>
        <taxon>Fungi</taxon>
        <taxon>Dikarya</taxon>
        <taxon>Ascomycota</taxon>
        <taxon>Saccharomycotina</taxon>
        <taxon>Dipodascomycetes</taxon>
        <taxon>Dipodascales</taxon>
        <taxon>Trichomonascaceae</taxon>
        <taxon>Wickerhamiella</taxon>
    </lineage>
</organism>
<dbReference type="PRINTS" id="PR01161">
    <property type="entry name" value="TUBULIN"/>
</dbReference>
<keyword evidence="6 13" id="KW-0493">Microtubule</keyword>
<dbReference type="PRINTS" id="PR01163">
    <property type="entry name" value="BETATUBULIN"/>
</dbReference>
<dbReference type="GO" id="GO:0046872">
    <property type="term" value="F:metal ion binding"/>
    <property type="evidence" value="ECO:0007669"/>
    <property type="project" value="UniProtKB-KW"/>
</dbReference>
<dbReference type="GO" id="GO:0005525">
    <property type="term" value="F:GTP binding"/>
    <property type="evidence" value="ECO:0007669"/>
    <property type="project" value="UniProtKB-UniRule"/>
</dbReference>
<keyword evidence="17" id="KW-1185">Reference proteome</keyword>
<sequence>MREIIHISTGQCGNQIGTAFWQTISEEHGIDAQGIHKGSNDITKEKLDVYYQETNRKYVPRSILVDLEPGTMDTVRSGPLGDLFRPDNFVYAQSSAGNNWAKGHYTEGAELIDQVMDVVRREAEACESLQGFQMTHSLGGGTGSGLGTLLVSNLRDEFNDRMLATYSVAPSSDSDTVVEPYNSILAMNQLVEVADETFCLDNHALYKIYQNTLKVPHPKYEDLNQLVASVMSGVTTSLRYPSQLNSDLRKLAVNLVPFNRLHFFTVGYAPLMAAGSRSFSSLTVPELTQQIFDGRNVMAGADPRTGKYMTCAAFYRGKVSIKEVEDQVALVRQRNQSNFVDWITDNVQTSICSVPPKGVDMTATFVANSTSIQELFRRVHDQFQKMFKRKAFLHWYTNEGMDESEFTEAESNITDLIHEYQQHQEGSFEDEEEILEEDYMTEM</sequence>
<dbReference type="InterPro" id="IPR017975">
    <property type="entry name" value="Tubulin_CS"/>
</dbReference>
<dbReference type="AlphaFoldDB" id="A0A2T0FJ36"/>
<evidence type="ECO:0000256" key="6">
    <source>
        <dbReference type="ARBA" id="ARBA00022701"/>
    </source>
</evidence>
<keyword evidence="8 13" id="KW-0547">Nucleotide-binding</keyword>
<evidence type="ECO:0000313" key="16">
    <source>
        <dbReference type="EMBL" id="PRT54986.1"/>
    </source>
</evidence>
<keyword evidence="9" id="KW-0460">Magnesium</keyword>
<evidence type="ECO:0000313" key="17">
    <source>
        <dbReference type="Proteomes" id="UP000238350"/>
    </source>
</evidence>
<dbReference type="GO" id="GO:0003924">
    <property type="term" value="F:GTPase activity"/>
    <property type="evidence" value="ECO:0007669"/>
    <property type="project" value="InterPro"/>
</dbReference>
<dbReference type="InterPro" id="IPR036525">
    <property type="entry name" value="Tubulin/FtsZ_GTPase_sf"/>
</dbReference>
<name>A0A2T0FJ36_9ASCO</name>
<protein>
    <recommendedName>
        <fullName evidence="13">Tubulin beta chain</fullName>
    </recommendedName>
</protein>
<dbReference type="Gene3D" id="1.10.287.600">
    <property type="entry name" value="Helix hairpin bin"/>
    <property type="match status" value="1"/>
</dbReference>
<dbReference type="GO" id="GO:0005200">
    <property type="term" value="F:structural constituent of cytoskeleton"/>
    <property type="evidence" value="ECO:0007669"/>
    <property type="project" value="InterPro"/>
</dbReference>
<evidence type="ECO:0000256" key="9">
    <source>
        <dbReference type="ARBA" id="ARBA00022842"/>
    </source>
</evidence>
<feature type="domain" description="Tubulin/FtsZ 2-layer sandwich" evidence="15">
    <location>
        <begin position="244"/>
        <end position="381"/>
    </location>
</feature>
<dbReference type="Pfam" id="PF03953">
    <property type="entry name" value="Tubulin_C"/>
    <property type="match status" value="1"/>
</dbReference>
<dbReference type="STRING" id="45607.A0A2T0FJ36"/>
<evidence type="ECO:0000256" key="1">
    <source>
        <dbReference type="ARBA" id="ARBA00001946"/>
    </source>
</evidence>
<dbReference type="GeneID" id="36516354"/>
<comment type="subcellular location">
    <subcellularLocation>
        <location evidence="2">Cytoplasm</location>
        <location evidence="2">Cytoskeleton</location>
    </subcellularLocation>
</comment>
<dbReference type="GO" id="GO:0005874">
    <property type="term" value="C:microtubule"/>
    <property type="evidence" value="ECO:0007669"/>
    <property type="project" value="UniProtKB-KW"/>
</dbReference>
<evidence type="ECO:0000256" key="7">
    <source>
        <dbReference type="ARBA" id="ARBA00022723"/>
    </source>
</evidence>
<evidence type="ECO:0000256" key="3">
    <source>
        <dbReference type="ARBA" id="ARBA00009636"/>
    </source>
</evidence>
<comment type="cofactor">
    <cofactor evidence="1">
        <name>Mg(2+)</name>
        <dbReference type="ChEBI" id="CHEBI:18420"/>
    </cofactor>
</comment>
<dbReference type="SUPFAM" id="SSF55307">
    <property type="entry name" value="Tubulin C-terminal domain-like"/>
    <property type="match status" value="1"/>
</dbReference>
<dbReference type="PROSITE" id="PS00227">
    <property type="entry name" value="TUBULIN"/>
    <property type="match status" value="1"/>
</dbReference>
<evidence type="ECO:0000256" key="11">
    <source>
        <dbReference type="ARBA" id="ARBA00023212"/>
    </source>
</evidence>
<dbReference type="InterPro" id="IPR037103">
    <property type="entry name" value="Tubulin/FtsZ-like_C"/>
</dbReference>
<comment type="subunit">
    <text evidence="4 13">Dimer of alpha and beta chains. A typical microtubule is a hollow water-filled tube with an outer diameter of 25 nm and an inner diameter of 15 nM. Alpha-beta heterodimers associate head-to-tail to form protofilaments running lengthwise along the microtubule wall with the beta-tubulin subunit facing the microtubule plus end conferring a structural polarity. Microtubules usually have 13 protofilaments but different protofilament numbers can be found in some organisms and specialized cells.</text>
</comment>
<dbReference type="Gene3D" id="3.40.50.1440">
    <property type="entry name" value="Tubulin/FtsZ, GTPase domain"/>
    <property type="match status" value="1"/>
</dbReference>
<comment type="caution">
    <text evidence="16">The sequence shown here is derived from an EMBL/GenBank/DDBJ whole genome shotgun (WGS) entry which is preliminary data.</text>
</comment>
<dbReference type="InterPro" id="IPR018316">
    <property type="entry name" value="Tubulin/FtsZ_2-layer-sand-dom"/>
</dbReference>
<keyword evidence="10 13" id="KW-0342">GTP-binding</keyword>
<dbReference type="FunFam" id="3.40.50.1440:FF:000006">
    <property type="entry name" value="Tubulin beta chain"/>
    <property type="match status" value="1"/>
</dbReference>
<dbReference type="InterPro" id="IPR023123">
    <property type="entry name" value="Tubulin_C"/>
</dbReference>
<feature type="domain" description="Tubulin/FtsZ GTPase" evidence="14">
    <location>
        <begin position="47"/>
        <end position="242"/>
    </location>
</feature>
<evidence type="ECO:0000256" key="13">
    <source>
        <dbReference type="RuleBase" id="RU000352"/>
    </source>
</evidence>
<reference evidence="16 17" key="1">
    <citation type="submission" date="2017-04" db="EMBL/GenBank/DDBJ databases">
        <title>Genome sequencing of [Candida] sorbophila.</title>
        <authorList>
            <person name="Ahn J.O."/>
        </authorList>
    </citation>
    <scope>NUCLEOTIDE SEQUENCE [LARGE SCALE GENOMIC DNA]</scope>
    <source>
        <strain evidence="16 17">DS02</strain>
    </source>
</reference>
<dbReference type="GO" id="GO:0007017">
    <property type="term" value="P:microtubule-based process"/>
    <property type="evidence" value="ECO:0007669"/>
    <property type="project" value="InterPro"/>
</dbReference>
<evidence type="ECO:0000256" key="10">
    <source>
        <dbReference type="ARBA" id="ARBA00023134"/>
    </source>
</evidence>
<keyword evidence="5" id="KW-0963">Cytoplasm</keyword>
<evidence type="ECO:0000256" key="12">
    <source>
        <dbReference type="ARBA" id="ARBA00034296"/>
    </source>
</evidence>
<dbReference type="SUPFAM" id="SSF52490">
    <property type="entry name" value="Tubulin nucleotide-binding domain-like"/>
    <property type="match status" value="1"/>
</dbReference>
<dbReference type="SMART" id="SM00864">
    <property type="entry name" value="Tubulin"/>
    <property type="match status" value="1"/>
</dbReference>